<feature type="transmembrane region" description="Helical" evidence="1">
    <location>
        <begin position="133"/>
        <end position="152"/>
    </location>
</feature>
<feature type="transmembrane region" description="Helical" evidence="1">
    <location>
        <begin position="77"/>
        <end position="99"/>
    </location>
</feature>
<dbReference type="PANTHER" id="PTHR14969">
    <property type="entry name" value="SPHINGOSINE-1-PHOSPHATE PHOSPHOHYDROLASE"/>
    <property type="match status" value="1"/>
</dbReference>
<organism evidence="3 4">
    <name type="scientific">Nocardia cerradoensis</name>
    <dbReference type="NCBI Taxonomy" id="85688"/>
    <lineage>
        <taxon>Bacteria</taxon>
        <taxon>Bacillati</taxon>
        <taxon>Actinomycetota</taxon>
        <taxon>Actinomycetes</taxon>
        <taxon>Mycobacteriales</taxon>
        <taxon>Nocardiaceae</taxon>
        <taxon>Nocardia</taxon>
    </lineage>
</organism>
<feature type="transmembrane region" description="Helical" evidence="1">
    <location>
        <begin position="46"/>
        <end position="65"/>
    </location>
</feature>
<feature type="transmembrane region" description="Helical" evidence="1">
    <location>
        <begin position="258"/>
        <end position="279"/>
    </location>
</feature>
<feature type="transmembrane region" description="Helical" evidence="1">
    <location>
        <begin position="230"/>
        <end position="252"/>
    </location>
</feature>
<feature type="transmembrane region" description="Helical" evidence="1">
    <location>
        <begin position="201"/>
        <end position="218"/>
    </location>
</feature>
<keyword evidence="1" id="KW-0812">Transmembrane</keyword>
<proteinExistence type="predicted"/>
<keyword evidence="1" id="KW-0472">Membrane</keyword>
<dbReference type="SUPFAM" id="SSF48317">
    <property type="entry name" value="Acid phosphatase/Vanadium-dependent haloperoxidase"/>
    <property type="match status" value="1"/>
</dbReference>
<evidence type="ECO:0000313" key="3">
    <source>
        <dbReference type="EMBL" id="OXR42899.1"/>
    </source>
</evidence>
<dbReference type="Proteomes" id="UP000215506">
    <property type="component" value="Unassembled WGS sequence"/>
</dbReference>
<evidence type="ECO:0000313" key="4">
    <source>
        <dbReference type="Proteomes" id="UP000215506"/>
    </source>
</evidence>
<protein>
    <recommendedName>
        <fullName evidence="2">Phosphatidic acid phosphatase type 2/haloperoxidase domain-containing protein</fullName>
    </recommendedName>
</protein>
<comment type="caution">
    <text evidence="3">The sequence shown here is derived from an EMBL/GenBank/DDBJ whole genome shotgun (WGS) entry which is preliminary data.</text>
</comment>
<keyword evidence="4" id="KW-1185">Reference proteome</keyword>
<dbReference type="SMART" id="SM00014">
    <property type="entry name" value="acidPPc"/>
    <property type="match status" value="1"/>
</dbReference>
<feature type="domain" description="Phosphatidic acid phosphatase type 2/haloperoxidase" evidence="2">
    <location>
        <begin position="159"/>
        <end position="273"/>
    </location>
</feature>
<dbReference type="PANTHER" id="PTHR14969:SF13">
    <property type="entry name" value="AT30094P"/>
    <property type="match status" value="1"/>
</dbReference>
<dbReference type="CDD" id="cd03392">
    <property type="entry name" value="PAP2_like_2"/>
    <property type="match status" value="1"/>
</dbReference>
<gene>
    <name evidence="3" type="ORF">B7C42_04785</name>
</gene>
<dbReference type="AlphaFoldDB" id="A0A231H231"/>
<reference evidence="3 4" key="1">
    <citation type="submission" date="2017-07" db="EMBL/GenBank/DDBJ databases">
        <title>First draft Genome Sequence of Nocardia cerradoensis isolated from human infection.</title>
        <authorList>
            <person name="Carrasco G."/>
        </authorList>
    </citation>
    <scope>NUCLEOTIDE SEQUENCE [LARGE SCALE GENOMIC DNA]</scope>
    <source>
        <strain evidence="3 4">CNM20130759</strain>
    </source>
</reference>
<name>A0A231H231_9NOCA</name>
<dbReference type="InterPro" id="IPR036938">
    <property type="entry name" value="PAP2/HPO_sf"/>
</dbReference>
<dbReference type="Gene3D" id="1.20.144.10">
    <property type="entry name" value="Phosphatidic acid phosphatase type 2/haloperoxidase"/>
    <property type="match status" value="2"/>
</dbReference>
<sequence length="307" mass="31037">MLHGWPGGVLSVSTALLRDTGRVSAIVDVVHALVDEVRTESSSREIAVGASALGTAALLASALAGRVGDSSVSGVRIGWSALRALVVSALFVVVAVQVAESGWITGADTATLRWFVEQRNGTATAWARAITEIGSPIGVAASAVVVSGMLAWRRRSAAPAVFVLGTVGFAAGVGTLTKLVVARSRPPAVLHLMAESDFSFPSGHITATTALVAAVLVVSMSTRPGFVRTAAATVSAVVIVAVVAATRLYLGVHWLTDVVGGAMLGTAVTLASATVLLWISRSAGDGRWRSGSGPAVVASVPAGNRAA</sequence>
<evidence type="ECO:0000256" key="1">
    <source>
        <dbReference type="SAM" id="Phobius"/>
    </source>
</evidence>
<feature type="transmembrane region" description="Helical" evidence="1">
    <location>
        <begin position="159"/>
        <end position="181"/>
    </location>
</feature>
<dbReference type="InterPro" id="IPR000326">
    <property type="entry name" value="PAP2/HPO"/>
</dbReference>
<evidence type="ECO:0000259" key="2">
    <source>
        <dbReference type="SMART" id="SM00014"/>
    </source>
</evidence>
<dbReference type="Pfam" id="PF01569">
    <property type="entry name" value="PAP2"/>
    <property type="match status" value="1"/>
</dbReference>
<accession>A0A231H231</accession>
<dbReference type="EMBL" id="NGAF01000011">
    <property type="protein sequence ID" value="OXR42899.1"/>
    <property type="molecule type" value="Genomic_DNA"/>
</dbReference>
<keyword evidence="1" id="KW-1133">Transmembrane helix</keyword>